<dbReference type="InterPro" id="IPR018490">
    <property type="entry name" value="cNMP-bd_dom_sf"/>
</dbReference>
<dbReference type="InterPro" id="IPR014710">
    <property type="entry name" value="RmlC-like_jellyroll"/>
</dbReference>
<dbReference type="InterPro" id="IPR000595">
    <property type="entry name" value="cNMP-bd_dom"/>
</dbReference>
<reference evidence="2 3" key="1">
    <citation type="submission" date="2016-10" db="EMBL/GenBank/DDBJ databases">
        <authorList>
            <person name="de Groot N.N."/>
        </authorList>
    </citation>
    <scope>NUCLEOTIDE SEQUENCE [LARGE SCALE GENOMIC DNA]</scope>
    <source>
        <strain evidence="2 3">DSM 23048</strain>
    </source>
</reference>
<dbReference type="Pfam" id="PF00027">
    <property type="entry name" value="cNMP_binding"/>
    <property type="match status" value="1"/>
</dbReference>
<dbReference type="AlphaFoldDB" id="A0A1H6WQG8"/>
<keyword evidence="2" id="KW-0808">Transferase</keyword>
<accession>A0A1H6WQG8</accession>
<gene>
    <name evidence="2" type="ORF">SAMN04488018_11561</name>
</gene>
<sequence>MAEQYFKTFIEHLRETIELTTSDIDKILEVVEIVKLKRKEFLLTPGQPSRHMRFIAEGSARSYYLDENSQEHTLQIGIENWWINDLYSFLTQKDSQMYIQAIESAVILQISQSNLEKLYREVPEVSTFFRIKIQNAYVALQERMIENLSAEVYIRYQKFIKDYRDIEQRVPQYIVASYLGVTPEFLSYLKKKHL</sequence>
<name>A0A1H6WQG8_9FLAO</name>
<organism evidence="2 3">
    <name type="scientific">Myroides marinus</name>
    <dbReference type="NCBI Taxonomy" id="703342"/>
    <lineage>
        <taxon>Bacteria</taxon>
        <taxon>Pseudomonadati</taxon>
        <taxon>Bacteroidota</taxon>
        <taxon>Flavobacteriia</taxon>
        <taxon>Flavobacteriales</taxon>
        <taxon>Flavobacteriaceae</taxon>
        <taxon>Myroides</taxon>
    </lineage>
</organism>
<dbReference type="Proteomes" id="UP000183077">
    <property type="component" value="Unassembled WGS sequence"/>
</dbReference>
<dbReference type="CDD" id="cd00038">
    <property type="entry name" value="CAP_ED"/>
    <property type="match status" value="1"/>
</dbReference>
<feature type="domain" description="Cyclic nucleotide-binding" evidence="1">
    <location>
        <begin position="34"/>
        <end position="120"/>
    </location>
</feature>
<evidence type="ECO:0000313" key="3">
    <source>
        <dbReference type="Proteomes" id="UP000183077"/>
    </source>
</evidence>
<evidence type="ECO:0000313" key="2">
    <source>
        <dbReference type="EMBL" id="SEJ18026.1"/>
    </source>
</evidence>
<dbReference type="EMBL" id="FNYS01000015">
    <property type="protein sequence ID" value="SEJ18026.1"/>
    <property type="molecule type" value="Genomic_DNA"/>
</dbReference>
<protein>
    <submittedName>
        <fullName evidence="2">cAMP-binding domain of CRP or a regulatory subunit of cAMP-dependent protein kinases</fullName>
    </submittedName>
</protein>
<keyword evidence="2" id="KW-0418">Kinase</keyword>
<proteinExistence type="predicted"/>
<evidence type="ECO:0000259" key="1">
    <source>
        <dbReference type="Pfam" id="PF00027"/>
    </source>
</evidence>
<dbReference type="SUPFAM" id="SSF51206">
    <property type="entry name" value="cAMP-binding domain-like"/>
    <property type="match status" value="1"/>
</dbReference>
<dbReference type="Gene3D" id="2.60.120.10">
    <property type="entry name" value="Jelly Rolls"/>
    <property type="match status" value="1"/>
</dbReference>
<dbReference type="GO" id="GO:0016301">
    <property type="term" value="F:kinase activity"/>
    <property type="evidence" value="ECO:0007669"/>
    <property type="project" value="UniProtKB-KW"/>
</dbReference>